<feature type="domain" description="Peptidase M14" evidence="7">
    <location>
        <begin position="747"/>
        <end position="850"/>
    </location>
</feature>
<organism evidence="8 9">
    <name type="scientific">Keratinibaculum paraultunense</name>
    <dbReference type="NCBI Taxonomy" id="1278232"/>
    <lineage>
        <taxon>Bacteria</taxon>
        <taxon>Bacillati</taxon>
        <taxon>Bacillota</taxon>
        <taxon>Tissierellia</taxon>
        <taxon>Tissierellales</taxon>
        <taxon>Tepidimicrobiaceae</taxon>
        <taxon>Keratinibaculum</taxon>
    </lineage>
</organism>
<evidence type="ECO:0000259" key="7">
    <source>
        <dbReference type="Pfam" id="PF00246"/>
    </source>
</evidence>
<dbReference type="PANTHER" id="PTHR11705">
    <property type="entry name" value="PROTEASE FAMILY M14 CARBOXYPEPTIDASE A,B"/>
    <property type="match status" value="1"/>
</dbReference>
<dbReference type="SUPFAM" id="SSF53187">
    <property type="entry name" value="Zn-dependent exopeptidases"/>
    <property type="match status" value="1"/>
</dbReference>
<evidence type="ECO:0000256" key="5">
    <source>
        <dbReference type="ARBA" id="ARBA00022833"/>
    </source>
</evidence>
<dbReference type="GO" id="GO:0005615">
    <property type="term" value="C:extracellular space"/>
    <property type="evidence" value="ECO:0007669"/>
    <property type="project" value="TreeGrafter"/>
</dbReference>
<dbReference type="AlphaFoldDB" id="A0A4R3KVV2"/>
<dbReference type="CDD" id="cd06232">
    <property type="entry name" value="M14-like"/>
    <property type="match status" value="1"/>
</dbReference>
<dbReference type="PANTHER" id="PTHR11705:SF143">
    <property type="entry name" value="SLL0236 PROTEIN"/>
    <property type="match status" value="1"/>
</dbReference>
<evidence type="ECO:0000256" key="3">
    <source>
        <dbReference type="ARBA" id="ARBA00022670"/>
    </source>
</evidence>
<keyword evidence="9" id="KW-1185">Reference proteome</keyword>
<evidence type="ECO:0000313" key="9">
    <source>
        <dbReference type="Proteomes" id="UP000294567"/>
    </source>
</evidence>
<keyword evidence="8" id="KW-0121">Carboxypeptidase</keyword>
<sequence length="1081" mass="126678">MEKLKLSDDLDLKEKKNAIETSLIMGFFSTTAKFPITSMDEGMEVPKNLSELKNKFKLEPSLWPEDYVSAMKNALPVEDMDWRKKKGLERLFLKGEFLKDKNNDQLPDHLNFKFIVSEDSSMSIIRAACNLAFRFGMETTSFSGPILGDETWDGNIILFESSNKVAIKLIEEENRSIVKITGDGKELEEFIYYICETFPLLPDNKDWVYMLQNMSDSLIMDNLDGQITYLNKYKSHKDIDAYFSPKIEDRITEMKKLYPNVKFNNYKSLKKIYEKEYNIPWEVDLFKLELNKVLDKLNSGDNIKIYGSLSEDKEVRKELKEYIEKELEKRSIVPEEINIICSYKQGYSWIDEVILPKLADENIDSIEIAFKPFLKPGETEWNDEDGATPSYHNLCKDDPDNWFDIPIRFLQELYPVDDLISDRLKIDRGNIKFVAYEGDEDITYRLKAFSKDGEVFSSTYKARYSERPYLDAFPNMGKVHPSTSFIKLVVNDEEVLDKNIKSDLENIWDIYQGEVLNEVMEYVENKMEGKVIEKNQPFFAQLKLEVDASEPDYRLPFREDQISSLNAFHEDMYFVGLDYFKNYGTKNDGGMLDAPGLILPVIRNRKGKPKFKVTLYDQLSKTPCIKKGDKIIESGFNRDYVELYLSEIYLEEGKYVFKLNTNIDDEIVKNYVELLNNKILDISDGFSGVDKIVFETDTNKYIAVVEEREESKKDLSILDIDLMENELIGYEDYIDIVSKLKRVEGIEVFKIAESYLGRDIYAIEVVPEYEGYLSRTKRINKLPSEIINARHHANEVSSTNAALILLKRILTEEKYKDLANKLNLVIVPMENVDGTKIHYELQKENPYWKLHVARFNAIGKEFYHEHFNPHTIHTEAMGLTRLWEKYLPDIIVDNHGVPSHEWEQQFSGYTSPSYKGFWLPRSLLYGYFWIVTDEEYKSNYDFNKKMEDVIADKIAENKKITRWNKEWMDRFEKYAHSWMPKLFPADYYKNMINYWIPFEFDPKHRYPSVKFPWITSVSYTSEVADETAQGEYLNLCARAHVAHDEATIEMLMNGKILYENEFTIEDGLIKLTQIRQRPILV</sequence>
<dbReference type="Pfam" id="PF00246">
    <property type="entry name" value="Peptidase_M14"/>
    <property type="match status" value="1"/>
</dbReference>
<comment type="cofactor">
    <cofactor evidence="1">
        <name>Zn(2+)</name>
        <dbReference type="ChEBI" id="CHEBI:29105"/>
    </cofactor>
</comment>
<evidence type="ECO:0000256" key="6">
    <source>
        <dbReference type="ARBA" id="ARBA00023049"/>
    </source>
</evidence>
<dbReference type="GO" id="GO:0006508">
    <property type="term" value="P:proteolysis"/>
    <property type="evidence" value="ECO:0007669"/>
    <property type="project" value="UniProtKB-KW"/>
</dbReference>
<evidence type="ECO:0000256" key="1">
    <source>
        <dbReference type="ARBA" id="ARBA00001947"/>
    </source>
</evidence>
<keyword evidence="6" id="KW-0482">Metalloprotease</keyword>
<dbReference type="InterPro" id="IPR000834">
    <property type="entry name" value="Peptidase_M14"/>
</dbReference>
<evidence type="ECO:0000256" key="4">
    <source>
        <dbReference type="ARBA" id="ARBA00022801"/>
    </source>
</evidence>
<accession>A0A4R3KVV2</accession>
<keyword evidence="3" id="KW-0645">Protease</keyword>
<dbReference type="RefSeq" id="WP_202690491.1">
    <property type="nucleotide sequence ID" value="NZ_CP068564.1"/>
</dbReference>
<proteinExistence type="inferred from homology"/>
<evidence type="ECO:0000256" key="2">
    <source>
        <dbReference type="ARBA" id="ARBA00005988"/>
    </source>
</evidence>
<evidence type="ECO:0000313" key="8">
    <source>
        <dbReference type="EMBL" id="TCS89382.1"/>
    </source>
</evidence>
<comment type="caution">
    <text evidence="8">The sequence shown here is derived from an EMBL/GenBank/DDBJ whole genome shotgun (WGS) entry which is preliminary data.</text>
</comment>
<keyword evidence="5" id="KW-0862">Zinc</keyword>
<dbReference type="Gene3D" id="3.40.630.10">
    <property type="entry name" value="Zn peptidases"/>
    <property type="match status" value="1"/>
</dbReference>
<dbReference type="GO" id="GO:0008270">
    <property type="term" value="F:zinc ion binding"/>
    <property type="evidence" value="ECO:0007669"/>
    <property type="project" value="InterPro"/>
</dbReference>
<gene>
    <name evidence="8" type="ORF">EDD65_10648</name>
</gene>
<protein>
    <submittedName>
        <fullName evidence="8">Zinc carboxypeptidase</fullName>
    </submittedName>
</protein>
<dbReference type="GO" id="GO:0004181">
    <property type="term" value="F:metallocarboxypeptidase activity"/>
    <property type="evidence" value="ECO:0007669"/>
    <property type="project" value="InterPro"/>
</dbReference>
<dbReference type="Proteomes" id="UP000294567">
    <property type="component" value="Unassembled WGS sequence"/>
</dbReference>
<name>A0A4R3KVV2_9FIRM</name>
<dbReference type="EMBL" id="SMAE01000006">
    <property type="protein sequence ID" value="TCS89382.1"/>
    <property type="molecule type" value="Genomic_DNA"/>
</dbReference>
<comment type="similarity">
    <text evidence="2">Belongs to the peptidase M14 family.</text>
</comment>
<keyword evidence="4" id="KW-0378">Hydrolase</keyword>
<reference evidence="8 9" key="1">
    <citation type="submission" date="2019-03" db="EMBL/GenBank/DDBJ databases">
        <title>Genomic Encyclopedia of Type Strains, Phase IV (KMG-IV): sequencing the most valuable type-strain genomes for metagenomic binning, comparative biology and taxonomic classification.</title>
        <authorList>
            <person name="Goeker M."/>
        </authorList>
    </citation>
    <scope>NUCLEOTIDE SEQUENCE [LARGE SCALE GENOMIC DNA]</scope>
    <source>
        <strain evidence="8 9">DSM 26752</strain>
    </source>
</reference>